<dbReference type="Pfam" id="PF23034">
    <property type="entry name" value="DUF7035"/>
    <property type="match status" value="1"/>
</dbReference>
<evidence type="ECO:0000313" key="5">
    <source>
        <dbReference type="Proteomes" id="UP000695562"/>
    </source>
</evidence>
<dbReference type="InterPro" id="IPR020864">
    <property type="entry name" value="MACPF"/>
</dbReference>
<dbReference type="InterPro" id="IPR055463">
    <property type="entry name" value="DUF7035"/>
</dbReference>
<dbReference type="Proteomes" id="UP000695562">
    <property type="component" value="Unassembled WGS sequence"/>
</dbReference>
<evidence type="ECO:0000313" key="4">
    <source>
        <dbReference type="EMBL" id="KAF2078627.1"/>
    </source>
</evidence>
<dbReference type="SUPFAM" id="SSF51126">
    <property type="entry name" value="Pectin lyase-like"/>
    <property type="match status" value="1"/>
</dbReference>
<dbReference type="Pfam" id="PF01823">
    <property type="entry name" value="MACPF"/>
    <property type="match status" value="1"/>
</dbReference>
<dbReference type="InterPro" id="IPR055462">
    <property type="entry name" value="DUF7034"/>
</dbReference>
<keyword evidence="2" id="KW-0732">Signal</keyword>
<dbReference type="Pfam" id="PF23033">
    <property type="entry name" value="DUF7034"/>
    <property type="match status" value="1"/>
</dbReference>
<proteinExistence type="predicted"/>
<comment type="caution">
    <text evidence="4">The sequence shown here is derived from an EMBL/GenBank/DDBJ whole genome shotgun (WGS) entry which is preliminary data.</text>
</comment>
<dbReference type="EMBL" id="AJWJ01000002">
    <property type="protein sequence ID" value="KAF2078627.1"/>
    <property type="molecule type" value="Genomic_DNA"/>
</dbReference>
<feature type="domain" description="MACPF" evidence="3">
    <location>
        <begin position="1521"/>
        <end position="1862"/>
    </location>
</feature>
<dbReference type="PANTHER" id="PTHR31378:SF17">
    <property type="match status" value="1"/>
</dbReference>
<dbReference type="Pfam" id="PF24893">
    <property type="entry name" value="DUF7743"/>
    <property type="match status" value="1"/>
</dbReference>
<protein>
    <recommendedName>
        <fullName evidence="3">MACPF domain-containing protein</fullName>
    </recommendedName>
</protein>
<evidence type="ECO:0000256" key="2">
    <source>
        <dbReference type="SAM" id="SignalP"/>
    </source>
</evidence>
<feature type="compositionally biased region" description="Low complexity" evidence="1">
    <location>
        <begin position="1736"/>
        <end position="1745"/>
    </location>
</feature>
<gene>
    <name evidence="4" type="ORF">CYY_000127</name>
</gene>
<organism evidence="4 5">
    <name type="scientific">Polysphondylium violaceum</name>
    <dbReference type="NCBI Taxonomy" id="133409"/>
    <lineage>
        <taxon>Eukaryota</taxon>
        <taxon>Amoebozoa</taxon>
        <taxon>Evosea</taxon>
        <taxon>Eumycetozoa</taxon>
        <taxon>Dictyostelia</taxon>
        <taxon>Dictyosteliales</taxon>
        <taxon>Dictyosteliaceae</taxon>
        <taxon>Polysphondylium</taxon>
    </lineage>
</organism>
<feature type="signal peptide" evidence="2">
    <location>
        <begin position="1"/>
        <end position="22"/>
    </location>
</feature>
<feature type="chain" id="PRO_5035307531" description="MACPF domain-containing protein" evidence="2">
    <location>
        <begin position="23"/>
        <end position="2287"/>
    </location>
</feature>
<dbReference type="InterPro" id="IPR056645">
    <property type="entry name" value="DUF7743"/>
</dbReference>
<sequence length="2287" mass="254229">MKSNNTLFLFLLLLLSISFVLNSYVFKSDRINYDTVGCKRVDFQVVLSDIVAVTNIVPDDATVPLLSDFTFTNLFSTSVSNQWFLVSFTVPYSTNAKALGLKVTNSINQVSTFTLSNSLIQCVQPRAFEFKSVSKAFYDYSSQFVKIKVLTDPAISSFATPLCTSSMAFDSSSCTIVKSNTEPYIYDVSIAPSMTFIADPSDFSVTISDIFDNAPIITTFSNPMDINKMAKAKVEFINSKPAVDSVFQSTEYRDGNVVATFNTKETDAYLTYHGSAKGRPYQFVPVLGNSKLKRVLGVFEMYATENNAPVSFDIKYIGQNAQTGKADILSLSSLNYGYTYPTLLDWQPTSAFDNAYSYLSMPVLSINLSSVPLNEPPVIKNYMGQDQVLPYPYGYKKVSNSQYSFTSDFIVPVTSSSILLNVGKNSVNKEHSSTISTPTTSSVNFNDKRVPYLKSFEVKKYNSNIVVLSLSIRDEATSGSASGLYKIKVKNPSATFFALDVLASGSLTDGVFDLVFDLSKIGALTSSTPDITLTDLAGNSNTYPLYYTLAPSDGKPTLTTATSLSVFDITFFKFNKYSVDTSFGKQKNSLYFRMSNVDTGIIPVLNIIEKNPAFSSQLVKSYSGYYHSALDMFIIDFEIPDKQFSGELKYSLYVQPTKFSYEAIQSRFGENAIIHVDSEFADNLPPMVSQFTFIASNQVVVEPTDEVEIGWLFTIVDQPNGFAHGYIVITSDIDAEPRSFNITPSNMISGNEFVGTYSISFKVKGGCRSQKFSISQAALYDRNGKVSVHPPVYPNISPLLELATDHSIQLTCNNVALEETAPTLRAFSFEASGSTLTFTVKVSDAGGSGLSFRHLPYVFINGIFSAVQVQTKLCDSCGSANGIYTFTASIDVPTEILYYGCMFSVYGITDNHMNVIGYSSKDLKTLRYSYNYKTTSIADPVIKSLAPITDMGGDLTIFGQRFSPSSRVYLQYGDGSFTEVVVKFVSSTMIIVNANPSTLPISVRVRVSSFYTATSQVTPIKTIKKNFVYVDPTQVCTTGCGARNKPYGNIKDALKNSDPYATNILLLPGIYTGLNNNEIVIDTYREITSVNGPASTIIDCQNYGFGFKVINSKRFTLNGVSIKNCVSDQGGALYLQNSPSSITNVHFLNNHASNGGAIYISGKDASLVNCLFDSNTVVHSGTSIYSELATVRIKGENTIFSSLFTESASATLRSISTANHVNQNPMDMVCKNSTFKVETKVLMDNIEFECLLGCDATYPLRPLCLDNTVDDIETQPACSCLTDPENCGCYFSGYVLETYQQGCNLNNLKDCSSLYQKPIQSVNLVNNMGGFKNIVNRIYTYLNIEQSRQVSFRFSGSNYGFIFKINGLKRYSMNQNTGFNETATIYLTDNHPHLLEIIIYSSISEGSQRQFMFTPILSSQDNIFHSNLVCGDKIVNEIEKQPPQIDELTNEVIADNPHYCPSDLVYPQLLSEPKCGDKICNEEPNSCFQDCYTEMTKNCPTRTVPDGHIAPGFFLQYDTLGDLISNQFMWRLPGSDHLSFGVNVVDAQEAHAPLFKFDYCANVAPIVIEDVYRGNVYQIPPEFNAKSLPECSYSTSTEKFSSSKDIQNSMTKASSQSYSAGAGGGAFMVSASANVAFSKEKSVAETTKLTVGSKNSIFKTDLYCKTSFVELDLERVSLHPTLLDSLSKVRDVEDMVEVVKRYGTHHYKDAYLGGKLTQLTITKESTSDSSSDKSWTESSQSSMSSSVNAPVFSVSASLDNSLDKSNSESVQESHADSATTSRLLTYGGAPAAFSPASDGVSSPTYSKWTSTIDLMPVPLNYSLYPIRDRINKEWYNEHVKDKSLYDLWVDAERIFYAINSYDLGDDAGYSMIFEVRHEEIADGTILENAPVLDITYYEKDGNNQEVTKKFSTSLPFVHFDNSGKKYRQLYSKNTIGGAEKHCAQTMAFANDISEGYGTNMTYCDYGSRTNLLYPIRIDFNAPNFFESTKKPIITLKFVATYKNITNGVIVTKDIIKTNPEPVIIDWVSNQAIILNQNGVADNLDVYYGSSSFENRWGWHLSRNVLKQAPPRGPVTCANLSPNTPCRDQVGFSFDGNPKPFSSSDPRPVPSENYEGRGLWTRNINEQAPLINWFRWRGYIYNRELYNQKLLVEHLSFIGLQTRVLWVKVYIPNPTTPWLNNIKAYHIKTDQNPDSQAKEFIEIDFRELTPKDRFSPWKFLDMVPLERSQPKQLFFYHNYNFQLNGVMVHDWGKPILNPVNFDYATVLFNANSTTIVPFVESTVEYDLL</sequence>
<dbReference type="InterPro" id="IPR011050">
    <property type="entry name" value="Pectin_lyase_fold/virulence"/>
</dbReference>
<reference evidence="4" key="1">
    <citation type="submission" date="2020-01" db="EMBL/GenBank/DDBJ databases">
        <title>Development of genomics and gene disruption for Polysphondylium violaceum indicates a role for the polyketide synthase stlB in stalk morphogenesis.</title>
        <authorList>
            <person name="Narita B."/>
            <person name="Kawabe Y."/>
            <person name="Kin K."/>
            <person name="Saito T."/>
            <person name="Gibbs R."/>
            <person name="Kuspa A."/>
            <person name="Muzny D."/>
            <person name="Queller D."/>
            <person name="Richards S."/>
            <person name="Strassman J."/>
            <person name="Sucgang R."/>
            <person name="Worley K."/>
            <person name="Schaap P."/>
        </authorList>
    </citation>
    <scope>NUCLEOTIDE SEQUENCE</scope>
    <source>
        <strain evidence="4">QSvi11</strain>
    </source>
</reference>
<evidence type="ECO:0000256" key="1">
    <source>
        <dbReference type="SAM" id="MobiDB-lite"/>
    </source>
</evidence>
<accession>A0A8J4Q5C6</accession>
<dbReference type="OrthoDB" id="21110at2759"/>
<feature type="region of interest" description="Disordered" evidence="1">
    <location>
        <begin position="1726"/>
        <end position="1745"/>
    </location>
</feature>
<evidence type="ECO:0000259" key="3">
    <source>
        <dbReference type="PROSITE" id="PS51412"/>
    </source>
</evidence>
<name>A0A8J4Q5C6_9MYCE</name>
<keyword evidence="5" id="KW-1185">Reference proteome</keyword>
<dbReference type="PANTHER" id="PTHR31378">
    <property type="entry name" value="EGF-LIKE DOMAIN-CONTAINING PROTEIN-RELATED-RELATED"/>
    <property type="match status" value="1"/>
</dbReference>
<dbReference type="PROSITE" id="PS51412">
    <property type="entry name" value="MACPF_2"/>
    <property type="match status" value="1"/>
</dbReference>